<dbReference type="Proteomes" id="UP001161497">
    <property type="component" value="Chromosome"/>
</dbReference>
<keyword evidence="1 6" id="KW-0436">Ligase</keyword>
<dbReference type="InterPro" id="IPR004408">
    <property type="entry name" value="Biotin_CoA_COase_ligase"/>
</dbReference>
<organism evidence="6 7">
    <name type="scientific">Candidatus Methylacidiphilum fumarolicum</name>
    <dbReference type="NCBI Taxonomy" id="591154"/>
    <lineage>
        <taxon>Bacteria</taxon>
        <taxon>Pseudomonadati</taxon>
        <taxon>Verrucomicrobiota</taxon>
        <taxon>Methylacidiphilae</taxon>
        <taxon>Methylacidiphilales</taxon>
        <taxon>Methylacidiphilaceae</taxon>
        <taxon>Methylacidiphilum (ex Ratnadevi et al. 2023)</taxon>
    </lineage>
</organism>
<gene>
    <name evidence="6" type="ORF">MFUM_0872</name>
</gene>
<dbReference type="InterPro" id="IPR004143">
    <property type="entry name" value="BPL_LPL_catalytic"/>
</dbReference>
<dbReference type="InterPro" id="IPR045864">
    <property type="entry name" value="aa-tRNA-synth_II/BPL/LPL"/>
</dbReference>
<dbReference type="Gene3D" id="2.30.30.100">
    <property type="match status" value="1"/>
</dbReference>
<evidence type="ECO:0000256" key="2">
    <source>
        <dbReference type="ARBA" id="ARBA00023267"/>
    </source>
</evidence>
<sequence length="329" mass="36991">MNRTTLPSCAASSTEFQLLKRLLANRNCKLAFRDLLAAVQADEKEVWESLCRLQEQGFVINCSPIVGISLEDPLPDILHPVELKILLARREFHIHWKPEIFQVIGSTNDEVIKQAKRKAKEGLVVISDRQLQGRGRQGRSWESFLPLGLYMTVLLRPKWPVANPQQLAILSSLSTAEALFQMGLQTVAIKWPNDIVVATKKLGGILIEIDRDDGGDWFAAIGIGINLNQQTIHFSESLQGKATSFYLETGKKVRRVELLIEILNRLDWNLQQSFGTLKSLWEKRMVHLNEKVAFEANGQKIVGRVKGIDETGCLLIESANGSIQKIFSI</sequence>
<dbReference type="GO" id="GO:0004077">
    <property type="term" value="F:biotin--[biotin carboxyl-carrier protein] ligase activity"/>
    <property type="evidence" value="ECO:0007669"/>
    <property type="project" value="UniProtKB-EC"/>
</dbReference>
<name>A0ABM9IC62_9BACT</name>
<accession>A0ABM9IC62</accession>
<proteinExistence type="predicted"/>
<dbReference type="EC" id="6.3.4.15" evidence="3"/>
<comment type="catalytic activity">
    <reaction evidence="4">
        <text>biotin + L-lysyl-[protein] + ATP = N(6)-biotinyl-L-lysyl-[protein] + AMP + diphosphate + H(+)</text>
        <dbReference type="Rhea" id="RHEA:11756"/>
        <dbReference type="Rhea" id="RHEA-COMP:9752"/>
        <dbReference type="Rhea" id="RHEA-COMP:10505"/>
        <dbReference type="ChEBI" id="CHEBI:15378"/>
        <dbReference type="ChEBI" id="CHEBI:29969"/>
        <dbReference type="ChEBI" id="CHEBI:30616"/>
        <dbReference type="ChEBI" id="CHEBI:33019"/>
        <dbReference type="ChEBI" id="CHEBI:57586"/>
        <dbReference type="ChEBI" id="CHEBI:83144"/>
        <dbReference type="ChEBI" id="CHEBI:456215"/>
        <dbReference type="EC" id="6.3.4.15"/>
    </reaction>
</comment>
<dbReference type="CDD" id="cd16442">
    <property type="entry name" value="BPL"/>
    <property type="match status" value="1"/>
</dbReference>
<evidence type="ECO:0000256" key="3">
    <source>
        <dbReference type="ARBA" id="ARBA00024227"/>
    </source>
</evidence>
<protein>
    <recommendedName>
        <fullName evidence="3">biotin--[biotin carboxyl-carrier protein] ligase</fullName>
        <ecNumber evidence="3">6.3.4.15</ecNumber>
    </recommendedName>
</protein>
<evidence type="ECO:0000259" key="5">
    <source>
        <dbReference type="PROSITE" id="PS51733"/>
    </source>
</evidence>
<dbReference type="SUPFAM" id="SSF55681">
    <property type="entry name" value="Class II aaRS and biotin synthetases"/>
    <property type="match status" value="1"/>
</dbReference>
<keyword evidence="7" id="KW-1185">Reference proteome</keyword>
<feature type="domain" description="BPL/LPL catalytic" evidence="5">
    <location>
        <begin position="97"/>
        <end position="274"/>
    </location>
</feature>
<reference evidence="6" key="1">
    <citation type="submission" date="2023-03" db="EMBL/GenBank/DDBJ databases">
        <authorList>
            <person name="Cremers G."/>
            <person name="Picone N."/>
        </authorList>
    </citation>
    <scope>NUCLEOTIDE SEQUENCE</scope>
    <source>
        <strain evidence="6">Sample_alias</strain>
    </source>
</reference>
<evidence type="ECO:0000313" key="7">
    <source>
        <dbReference type="Proteomes" id="UP001161497"/>
    </source>
</evidence>
<dbReference type="InterPro" id="IPR003142">
    <property type="entry name" value="BPL_C"/>
</dbReference>
<dbReference type="Pfam" id="PF03099">
    <property type="entry name" value="BPL_LplA_LipB"/>
    <property type="match status" value="1"/>
</dbReference>
<dbReference type="PROSITE" id="PS51733">
    <property type="entry name" value="BPL_LPL_CATALYTIC"/>
    <property type="match status" value="1"/>
</dbReference>
<evidence type="ECO:0000256" key="4">
    <source>
        <dbReference type="ARBA" id="ARBA00047846"/>
    </source>
</evidence>
<dbReference type="NCBIfam" id="TIGR00121">
    <property type="entry name" value="birA_ligase"/>
    <property type="match status" value="1"/>
</dbReference>
<evidence type="ECO:0000256" key="1">
    <source>
        <dbReference type="ARBA" id="ARBA00022598"/>
    </source>
</evidence>
<dbReference type="EMBL" id="OX458932">
    <property type="protein sequence ID" value="CAI9085250.1"/>
    <property type="molecule type" value="Genomic_DNA"/>
</dbReference>
<evidence type="ECO:0000313" key="6">
    <source>
        <dbReference type="EMBL" id="CAI9085250.1"/>
    </source>
</evidence>
<dbReference type="RefSeq" id="WP_009060704.1">
    <property type="nucleotide sequence ID" value="NZ_JAHXRZ010000002.1"/>
</dbReference>
<dbReference type="Pfam" id="PF02237">
    <property type="entry name" value="BPL_C"/>
    <property type="match status" value="1"/>
</dbReference>
<dbReference type="PANTHER" id="PTHR12835:SF5">
    <property type="entry name" value="BIOTIN--PROTEIN LIGASE"/>
    <property type="match status" value="1"/>
</dbReference>
<dbReference type="PANTHER" id="PTHR12835">
    <property type="entry name" value="BIOTIN PROTEIN LIGASE"/>
    <property type="match status" value="1"/>
</dbReference>
<dbReference type="Gene3D" id="3.30.930.10">
    <property type="entry name" value="Bira Bifunctional Protein, Domain 2"/>
    <property type="match status" value="1"/>
</dbReference>
<keyword evidence="2" id="KW-0092">Biotin</keyword>